<evidence type="ECO:0000313" key="3">
    <source>
        <dbReference type="Proteomes" id="UP000237061"/>
    </source>
</evidence>
<evidence type="ECO:0000313" key="2">
    <source>
        <dbReference type="EMBL" id="POH71693.1"/>
    </source>
</evidence>
<feature type="compositionally biased region" description="Polar residues" evidence="1">
    <location>
        <begin position="97"/>
        <end position="106"/>
    </location>
</feature>
<reference evidence="2 3" key="1">
    <citation type="submission" date="2018-01" db="EMBL/GenBank/DDBJ databases">
        <title>Arthrobacter sp. nov., from glaciers in China.</title>
        <authorList>
            <person name="Liu Q."/>
            <person name="Xin Y.-H."/>
        </authorList>
    </citation>
    <scope>NUCLEOTIDE SEQUENCE [LARGE SCALE GENOMIC DNA]</scope>
    <source>
        <strain evidence="2 3">HLT2-12-2</strain>
    </source>
</reference>
<evidence type="ECO:0000256" key="1">
    <source>
        <dbReference type="SAM" id="MobiDB-lite"/>
    </source>
</evidence>
<dbReference type="EMBL" id="PPXC01000025">
    <property type="protein sequence ID" value="POH71693.1"/>
    <property type="molecule type" value="Genomic_DNA"/>
</dbReference>
<protein>
    <submittedName>
        <fullName evidence="2">Uncharacterized protein</fullName>
    </submittedName>
</protein>
<accession>A0A2S3ZR90</accession>
<name>A0A2S3ZR90_ARTGL</name>
<dbReference type="Proteomes" id="UP000237061">
    <property type="component" value="Unassembled WGS sequence"/>
</dbReference>
<dbReference type="AlphaFoldDB" id="A0A2S3ZR90"/>
<sequence length="183" mass="19357">MAGLAALRLSGCSGESGLRALDRAATPDDALPLFVTLQEQVDRDSARLLATRDGVRYFALQSDDARTTCLAVVPPGVDPEWQVGCGDARRSGEIVNMSSSKEQPSTILLGDDSDTGKDEPRWTKIADNLPILDPQKIATCDVVPRVTGQATPTLQGERFAGQIASSGATYGVSTCEKVCSSWG</sequence>
<comment type="caution">
    <text evidence="2">The sequence shown here is derived from an EMBL/GenBank/DDBJ whole genome shotgun (WGS) entry which is preliminary data.</text>
</comment>
<keyword evidence="3" id="KW-1185">Reference proteome</keyword>
<organism evidence="2 3">
    <name type="scientific">Arthrobacter glacialis</name>
    <dbReference type="NCBI Taxonomy" id="1664"/>
    <lineage>
        <taxon>Bacteria</taxon>
        <taxon>Bacillati</taxon>
        <taxon>Actinomycetota</taxon>
        <taxon>Actinomycetes</taxon>
        <taxon>Micrococcales</taxon>
        <taxon>Micrococcaceae</taxon>
        <taxon>Arthrobacter</taxon>
    </lineage>
</organism>
<proteinExistence type="predicted"/>
<feature type="region of interest" description="Disordered" evidence="1">
    <location>
        <begin position="97"/>
        <end position="116"/>
    </location>
</feature>
<gene>
    <name evidence="2" type="ORF">CVS27_19710</name>
</gene>